<dbReference type="InterPro" id="IPR016181">
    <property type="entry name" value="Acyl_CoA_acyltransferase"/>
</dbReference>
<dbReference type="PANTHER" id="PTHR43415:SF3">
    <property type="entry name" value="GNAT-FAMILY ACETYLTRANSFERASE"/>
    <property type="match status" value="1"/>
</dbReference>
<protein>
    <submittedName>
        <fullName evidence="2">GNAT family N-acetyltransferase</fullName>
    </submittedName>
</protein>
<dbReference type="PROSITE" id="PS51186">
    <property type="entry name" value="GNAT"/>
    <property type="match status" value="1"/>
</dbReference>
<evidence type="ECO:0000259" key="1">
    <source>
        <dbReference type="PROSITE" id="PS51186"/>
    </source>
</evidence>
<accession>A0A931HXL1</accession>
<dbReference type="RefSeq" id="WP_197317922.1">
    <property type="nucleotide sequence ID" value="NZ_JADZSC010000003.1"/>
</dbReference>
<dbReference type="AlphaFoldDB" id="A0A931HXL1"/>
<reference evidence="2 3" key="1">
    <citation type="journal article" date="2005" name="Int. J. Syst. Evol. Microbiol.">
        <title>Halobacillus yeomjeoni sp. nov., isolated from a marine solar saltern in Korea.</title>
        <authorList>
            <person name="Yoon J.H."/>
            <person name="Kang S.J."/>
            <person name="Lee C.H."/>
            <person name="Oh H.W."/>
            <person name="Oh T.K."/>
        </authorList>
    </citation>
    <scope>NUCLEOTIDE SEQUENCE [LARGE SCALE GENOMIC DNA]</scope>
    <source>
        <strain evidence="2 3">KCTC 3957</strain>
    </source>
</reference>
<dbReference type="EMBL" id="JADZSC010000003">
    <property type="protein sequence ID" value="MBH0231289.1"/>
    <property type="molecule type" value="Genomic_DNA"/>
</dbReference>
<evidence type="ECO:0000313" key="3">
    <source>
        <dbReference type="Proteomes" id="UP000614490"/>
    </source>
</evidence>
<comment type="caution">
    <text evidence="2">The sequence shown here is derived from an EMBL/GenBank/DDBJ whole genome shotgun (WGS) entry which is preliminary data.</text>
</comment>
<dbReference type="Gene3D" id="3.40.630.30">
    <property type="match status" value="1"/>
</dbReference>
<dbReference type="PANTHER" id="PTHR43415">
    <property type="entry name" value="SPERMIDINE N(1)-ACETYLTRANSFERASE"/>
    <property type="match status" value="1"/>
</dbReference>
<evidence type="ECO:0000313" key="2">
    <source>
        <dbReference type="EMBL" id="MBH0231289.1"/>
    </source>
</evidence>
<gene>
    <name evidence="2" type="ORF">H0267_13760</name>
</gene>
<sequence>MIELKDVRKDHLREMYTWELNKELQEKTGVEEPRTYWQFLNSMKAFRRGGKPDLKMKAIELDGELVGKVELFMAVERAFIGIVVSKKRRSGIGSKAMSLFLDDVKRIYPLPRVYAEVYEDNIESLSFFKKNGFYETGEKEKESFRKKERTLLTLVKEM</sequence>
<keyword evidence="3" id="KW-1185">Reference proteome</keyword>
<dbReference type="Pfam" id="PF13302">
    <property type="entry name" value="Acetyltransf_3"/>
    <property type="match status" value="1"/>
</dbReference>
<dbReference type="InterPro" id="IPR000182">
    <property type="entry name" value="GNAT_dom"/>
</dbReference>
<feature type="domain" description="N-acetyltransferase" evidence="1">
    <location>
        <begin position="2"/>
        <end position="158"/>
    </location>
</feature>
<dbReference type="GO" id="GO:0016747">
    <property type="term" value="F:acyltransferase activity, transferring groups other than amino-acyl groups"/>
    <property type="evidence" value="ECO:0007669"/>
    <property type="project" value="InterPro"/>
</dbReference>
<name>A0A931HXL1_9BACI</name>
<dbReference type="Proteomes" id="UP000614490">
    <property type="component" value="Unassembled WGS sequence"/>
</dbReference>
<proteinExistence type="predicted"/>
<dbReference type="SUPFAM" id="SSF55729">
    <property type="entry name" value="Acyl-CoA N-acyltransferases (Nat)"/>
    <property type="match status" value="1"/>
</dbReference>
<organism evidence="2 3">
    <name type="scientific">Halobacillus yeomjeoni</name>
    <dbReference type="NCBI Taxonomy" id="311194"/>
    <lineage>
        <taxon>Bacteria</taxon>
        <taxon>Bacillati</taxon>
        <taxon>Bacillota</taxon>
        <taxon>Bacilli</taxon>
        <taxon>Bacillales</taxon>
        <taxon>Bacillaceae</taxon>
        <taxon>Halobacillus</taxon>
    </lineage>
</organism>